<proteinExistence type="predicted"/>
<sequence length="112" mass="12403">MITIETLCVQAGNVSVVEVQHWIDSAWLRPEGEPGAYVFHDIDVARARLIAELTGELGIGEDGMPVVLSLLDQLYDARRQMLHLRAALDSPQAADLRTRLLTLLDVQEKARG</sequence>
<dbReference type="Proteomes" id="UP000562982">
    <property type="component" value="Unassembled WGS sequence"/>
</dbReference>
<evidence type="ECO:0000313" key="4">
    <source>
        <dbReference type="Proteomes" id="UP000562982"/>
    </source>
</evidence>
<dbReference type="EMBL" id="JABEQI010000002">
    <property type="protein sequence ID" value="MBB2185893.1"/>
    <property type="molecule type" value="Genomic_DNA"/>
</dbReference>
<evidence type="ECO:0000313" key="3">
    <source>
        <dbReference type="Proteomes" id="UP000254958"/>
    </source>
</evidence>
<dbReference type="RefSeq" id="WP_114726542.1">
    <property type="nucleotide sequence ID" value="NZ_BJMI01000001.1"/>
</dbReference>
<organism evidence="2 3">
    <name type="scientific">Gluconacetobacter liquefaciens</name>
    <name type="common">Acetobacter liquefaciens</name>
    <dbReference type="NCBI Taxonomy" id="89584"/>
    <lineage>
        <taxon>Bacteria</taxon>
        <taxon>Pseudomonadati</taxon>
        <taxon>Pseudomonadota</taxon>
        <taxon>Alphaproteobacteria</taxon>
        <taxon>Acetobacterales</taxon>
        <taxon>Acetobacteraceae</taxon>
        <taxon>Gluconacetobacter</taxon>
    </lineage>
</organism>
<dbReference type="OrthoDB" id="9800876at2"/>
<comment type="caution">
    <text evidence="2">The sequence shown here is derived from an EMBL/GenBank/DDBJ whole genome shotgun (WGS) entry which is preliminary data.</text>
</comment>
<reference evidence="1 4" key="2">
    <citation type="submission" date="2020-04" db="EMBL/GenBank/DDBJ databases">
        <title>Description of novel Gluconacetobacter.</title>
        <authorList>
            <person name="Sombolestani A."/>
        </authorList>
    </citation>
    <scope>NUCLEOTIDE SEQUENCE [LARGE SCALE GENOMIC DNA]</scope>
    <source>
        <strain evidence="1 4">LMG 1382</strain>
    </source>
</reference>
<keyword evidence="3" id="KW-1185">Reference proteome</keyword>
<dbReference type="EMBL" id="QQAW01000002">
    <property type="protein sequence ID" value="RDI39708.1"/>
    <property type="molecule type" value="Genomic_DNA"/>
</dbReference>
<dbReference type="Gene3D" id="1.10.1660.10">
    <property type="match status" value="1"/>
</dbReference>
<reference evidence="2 3" key="1">
    <citation type="submission" date="2018-07" db="EMBL/GenBank/DDBJ databases">
        <title>Genomic Encyclopedia of Type Strains, Phase IV (KMG-IV): sequencing the most valuable type-strain genomes for metagenomic binning, comparative biology and taxonomic classification.</title>
        <authorList>
            <person name="Goeker M."/>
        </authorList>
    </citation>
    <scope>NUCLEOTIDE SEQUENCE [LARGE SCALE GENOMIC DNA]</scope>
    <source>
        <strain evidence="2 3">DSM 5603</strain>
    </source>
</reference>
<accession>A0A370G7D5</accession>
<protein>
    <submittedName>
        <fullName evidence="2">Chaperone modulatory protein CbpM</fullName>
    </submittedName>
</protein>
<evidence type="ECO:0000313" key="1">
    <source>
        <dbReference type="EMBL" id="MBB2185893.1"/>
    </source>
</evidence>
<name>A0A370G7D5_GLULI</name>
<gene>
    <name evidence="2" type="ORF">C7453_102502</name>
    <name evidence="1" type="ORF">HLH32_05765</name>
</gene>
<dbReference type="AlphaFoldDB" id="A0A370G7D5"/>
<evidence type="ECO:0000313" key="2">
    <source>
        <dbReference type="EMBL" id="RDI39708.1"/>
    </source>
</evidence>
<dbReference type="Proteomes" id="UP000254958">
    <property type="component" value="Unassembled WGS sequence"/>
</dbReference>